<protein>
    <submittedName>
        <fullName evidence="1">Uncharacterized protein</fullName>
    </submittedName>
</protein>
<keyword evidence="2" id="KW-1185">Reference proteome</keyword>
<proteinExistence type="predicted"/>
<dbReference type="EMBL" id="CM042891">
    <property type="protein sequence ID" value="KAI4303875.1"/>
    <property type="molecule type" value="Genomic_DNA"/>
</dbReference>
<evidence type="ECO:0000313" key="1">
    <source>
        <dbReference type="EMBL" id="KAI4303875.1"/>
    </source>
</evidence>
<gene>
    <name evidence="1" type="ORF">MLD38_039461</name>
</gene>
<name>A0ACB9L322_9MYRT</name>
<evidence type="ECO:0000313" key="2">
    <source>
        <dbReference type="Proteomes" id="UP001057402"/>
    </source>
</evidence>
<reference evidence="2" key="1">
    <citation type="journal article" date="2023" name="Front. Plant Sci.">
        <title>Chromosomal-level genome assembly of Melastoma candidum provides insights into trichome evolution.</title>
        <authorList>
            <person name="Zhong Y."/>
            <person name="Wu W."/>
            <person name="Sun C."/>
            <person name="Zou P."/>
            <person name="Liu Y."/>
            <person name="Dai S."/>
            <person name="Zhou R."/>
        </authorList>
    </citation>
    <scope>NUCLEOTIDE SEQUENCE [LARGE SCALE GENOMIC DNA]</scope>
</reference>
<dbReference type="Proteomes" id="UP001057402">
    <property type="component" value="Chromosome 12"/>
</dbReference>
<accession>A0ACB9L322</accession>
<sequence length="170" mass="19661">MRDRHSRFRFVYPCSRRWLTVLFQPQDSAADCPSTTAAHGLCKFYPFVLHEAWQNHPSIFAVQAVLPETIHTHTNSRNCSFLHLNDGRYFRLIYVFLQVDRYPMAVVSGIDFLSSLMHAVFDSLAWFHTLRSMTWWEQVIAAGVYSGTRCILRIQRNCDAPEFPCLGGLS</sequence>
<comment type="caution">
    <text evidence="1">The sequence shown here is derived from an EMBL/GenBank/DDBJ whole genome shotgun (WGS) entry which is preliminary data.</text>
</comment>
<organism evidence="1 2">
    <name type="scientific">Melastoma candidum</name>
    <dbReference type="NCBI Taxonomy" id="119954"/>
    <lineage>
        <taxon>Eukaryota</taxon>
        <taxon>Viridiplantae</taxon>
        <taxon>Streptophyta</taxon>
        <taxon>Embryophyta</taxon>
        <taxon>Tracheophyta</taxon>
        <taxon>Spermatophyta</taxon>
        <taxon>Magnoliopsida</taxon>
        <taxon>eudicotyledons</taxon>
        <taxon>Gunneridae</taxon>
        <taxon>Pentapetalae</taxon>
        <taxon>rosids</taxon>
        <taxon>malvids</taxon>
        <taxon>Myrtales</taxon>
        <taxon>Melastomataceae</taxon>
        <taxon>Melastomatoideae</taxon>
        <taxon>Melastomateae</taxon>
        <taxon>Melastoma</taxon>
    </lineage>
</organism>